<evidence type="ECO:0000256" key="1">
    <source>
        <dbReference type="ARBA" id="ARBA00007074"/>
    </source>
</evidence>
<accession>A0A087BJ04</accession>
<evidence type="ECO:0000256" key="2">
    <source>
        <dbReference type="ARBA" id="ARBA00022670"/>
    </source>
</evidence>
<evidence type="ECO:0000256" key="5">
    <source>
        <dbReference type="SAM" id="MobiDB-lite"/>
    </source>
</evidence>
<evidence type="ECO:0000313" key="9">
    <source>
        <dbReference type="Proteomes" id="UP000029060"/>
    </source>
</evidence>
<dbReference type="GO" id="GO:0008234">
    <property type="term" value="F:cysteine-type peptidase activity"/>
    <property type="evidence" value="ECO:0007669"/>
    <property type="project" value="UniProtKB-KW"/>
</dbReference>
<dbReference type="Pfam" id="PF00877">
    <property type="entry name" value="NLPC_P60"/>
    <property type="match status" value="1"/>
</dbReference>
<sequence>MKTVKQTVSMFVAALAVCATLVAAAPAATAADQAGVVASERSFPKTSVARKNVLKESVSTDVSGNWGGIESLDVPKTKSQAEKDAEARAEQERQEAEARAQLQQQQAAAASRSASRAALDSSSTGTSGSAIAVNPPDSKTAAALVSYAEQFVGKVPYVWGGSTTSGWDCSGFVMYVFAQFGISLPHSSGAQAGYGTAVPSLAEAQPGDIIANSMHAGIYVGNGMVVNALNPSQGTQITPVAWAYTGSYSIRRLL</sequence>
<evidence type="ECO:0000256" key="3">
    <source>
        <dbReference type="ARBA" id="ARBA00022801"/>
    </source>
</evidence>
<dbReference type="InterPro" id="IPR051202">
    <property type="entry name" value="Peptidase_C40"/>
</dbReference>
<name>A0A087BJ04_9BIFI</name>
<keyword evidence="3" id="KW-0378">Hydrolase</keyword>
<dbReference type="Gene3D" id="3.90.1720.10">
    <property type="entry name" value="endopeptidase domain like (from Nostoc punctiforme)"/>
    <property type="match status" value="1"/>
</dbReference>
<dbReference type="SUPFAM" id="SSF54001">
    <property type="entry name" value="Cysteine proteinases"/>
    <property type="match status" value="1"/>
</dbReference>
<dbReference type="PANTHER" id="PTHR47053">
    <property type="entry name" value="MUREIN DD-ENDOPEPTIDASE MEPH-RELATED"/>
    <property type="match status" value="1"/>
</dbReference>
<evidence type="ECO:0000256" key="6">
    <source>
        <dbReference type="SAM" id="SignalP"/>
    </source>
</evidence>
<dbReference type="STRING" id="78345.BMERY_1345"/>
<dbReference type="eggNOG" id="COG0791">
    <property type="taxonomic scope" value="Bacteria"/>
</dbReference>
<feature type="signal peptide" evidence="6">
    <location>
        <begin position="1"/>
        <end position="30"/>
    </location>
</feature>
<organism evidence="8 9">
    <name type="scientific">Bifidobacterium merycicum</name>
    <dbReference type="NCBI Taxonomy" id="78345"/>
    <lineage>
        <taxon>Bacteria</taxon>
        <taxon>Bacillati</taxon>
        <taxon>Actinomycetota</taxon>
        <taxon>Actinomycetes</taxon>
        <taxon>Bifidobacteriales</taxon>
        <taxon>Bifidobacteriaceae</taxon>
        <taxon>Bifidobacterium</taxon>
    </lineage>
</organism>
<gene>
    <name evidence="8" type="ORF">BMERY_1345</name>
</gene>
<dbReference type="RefSeq" id="WP_033522316.1">
    <property type="nucleotide sequence ID" value="NZ_CADAXU010000002.1"/>
</dbReference>
<reference evidence="8 9" key="1">
    <citation type="submission" date="2014-03" db="EMBL/GenBank/DDBJ databases">
        <title>Genomics of Bifidobacteria.</title>
        <authorList>
            <person name="Ventura M."/>
            <person name="Milani C."/>
            <person name="Lugli G.A."/>
        </authorList>
    </citation>
    <scope>NUCLEOTIDE SEQUENCE [LARGE SCALE GENOMIC DNA]</scope>
    <source>
        <strain evidence="8 9">LMG 11341</strain>
    </source>
</reference>
<dbReference type="PANTHER" id="PTHR47053:SF1">
    <property type="entry name" value="MUREIN DD-ENDOPEPTIDASE MEPH-RELATED"/>
    <property type="match status" value="1"/>
</dbReference>
<dbReference type="EMBL" id="JGZC01000004">
    <property type="protein sequence ID" value="KFI71004.1"/>
    <property type="molecule type" value="Genomic_DNA"/>
</dbReference>
<dbReference type="GO" id="GO:0006508">
    <property type="term" value="P:proteolysis"/>
    <property type="evidence" value="ECO:0007669"/>
    <property type="project" value="UniProtKB-KW"/>
</dbReference>
<dbReference type="PROSITE" id="PS51935">
    <property type="entry name" value="NLPC_P60"/>
    <property type="match status" value="1"/>
</dbReference>
<dbReference type="InterPro" id="IPR000064">
    <property type="entry name" value="NLP_P60_dom"/>
</dbReference>
<evidence type="ECO:0000313" key="8">
    <source>
        <dbReference type="EMBL" id="KFI71004.1"/>
    </source>
</evidence>
<proteinExistence type="inferred from homology"/>
<evidence type="ECO:0000256" key="4">
    <source>
        <dbReference type="ARBA" id="ARBA00022807"/>
    </source>
</evidence>
<dbReference type="Proteomes" id="UP000029060">
    <property type="component" value="Unassembled WGS sequence"/>
</dbReference>
<comment type="caution">
    <text evidence="8">The sequence shown here is derived from an EMBL/GenBank/DDBJ whole genome shotgun (WGS) entry which is preliminary data.</text>
</comment>
<feature type="compositionally biased region" description="Low complexity" evidence="5">
    <location>
        <begin position="99"/>
        <end position="129"/>
    </location>
</feature>
<dbReference type="AlphaFoldDB" id="A0A087BJ04"/>
<comment type="similarity">
    <text evidence="1">Belongs to the peptidase C40 family.</text>
</comment>
<feature type="chain" id="PRO_5001818963" evidence="6">
    <location>
        <begin position="31"/>
        <end position="254"/>
    </location>
</feature>
<keyword evidence="4" id="KW-0788">Thiol protease</keyword>
<feature type="region of interest" description="Disordered" evidence="5">
    <location>
        <begin position="65"/>
        <end position="134"/>
    </location>
</feature>
<dbReference type="InterPro" id="IPR038765">
    <property type="entry name" value="Papain-like_cys_pep_sf"/>
</dbReference>
<feature type="compositionally biased region" description="Basic and acidic residues" evidence="5">
    <location>
        <begin position="73"/>
        <end position="98"/>
    </location>
</feature>
<keyword evidence="9" id="KW-1185">Reference proteome</keyword>
<feature type="domain" description="NlpC/P60" evidence="7">
    <location>
        <begin position="138"/>
        <end position="254"/>
    </location>
</feature>
<protein>
    <submittedName>
        <fullName evidence="8">NlpC/P60 family protein</fullName>
    </submittedName>
</protein>
<keyword evidence="2" id="KW-0645">Protease</keyword>
<evidence type="ECO:0000259" key="7">
    <source>
        <dbReference type="PROSITE" id="PS51935"/>
    </source>
</evidence>
<keyword evidence="6" id="KW-0732">Signal</keyword>